<evidence type="ECO:0000256" key="1">
    <source>
        <dbReference type="SAM" id="MobiDB-lite"/>
    </source>
</evidence>
<comment type="caution">
    <text evidence="2">The sequence shown here is derived from an EMBL/GenBank/DDBJ whole genome shotgun (WGS) entry which is preliminary data.</text>
</comment>
<accession>A0ABP7SDY2</accession>
<evidence type="ECO:0000313" key="3">
    <source>
        <dbReference type="Proteomes" id="UP001500456"/>
    </source>
</evidence>
<keyword evidence="3" id="KW-1185">Reference proteome</keyword>
<feature type="region of interest" description="Disordered" evidence="1">
    <location>
        <begin position="25"/>
        <end position="58"/>
    </location>
</feature>
<evidence type="ECO:0000313" key="2">
    <source>
        <dbReference type="EMBL" id="GAA4010419.1"/>
    </source>
</evidence>
<organism evidence="2 3">
    <name type="scientific">Streptomyces plumbiresistens</name>
    <dbReference type="NCBI Taxonomy" id="511811"/>
    <lineage>
        <taxon>Bacteria</taxon>
        <taxon>Bacillati</taxon>
        <taxon>Actinomycetota</taxon>
        <taxon>Actinomycetes</taxon>
        <taxon>Kitasatosporales</taxon>
        <taxon>Streptomycetaceae</taxon>
        <taxon>Streptomyces</taxon>
    </lineage>
</organism>
<sequence>MQGILEVVVVFRGAVLVSVEAQGDGQGLPAQATAGARGSAEPQGAVQHSRPHAAPLDRDRHRQFPLQQARAQRPVEEGEHRLGRLTAQRAEIVHRVALEADAPVRGADRFPAVRLEDDLLGAVPVGVPARPAR</sequence>
<dbReference type="EMBL" id="BAAAZX010000018">
    <property type="protein sequence ID" value="GAA4010419.1"/>
    <property type="molecule type" value="Genomic_DNA"/>
</dbReference>
<gene>
    <name evidence="2" type="ORF">GCM10022232_59300</name>
</gene>
<protein>
    <submittedName>
        <fullName evidence="2">Uncharacterized protein</fullName>
    </submittedName>
</protein>
<dbReference type="Proteomes" id="UP001500456">
    <property type="component" value="Unassembled WGS sequence"/>
</dbReference>
<reference evidence="3" key="1">
    <citation type="journal article" date="2019" name="Int. J. Syst. Evol. Microbiol.">
        <title>The Global Catalogue of Microorganisms (GCM) 10K type strain sequencing project: providing services to taxonomists for standard genome sequencing and annotation.</title>
        <authorList>
            <consortium name="The Broad Institute Genomics Platform"/>
            <consortium name="The Broad Institute Genome Sequencing Center for Infectious Disease"/>
            <person name="Wu L."/>
            <person name="Ma J."/>
        </authorList>
    </citation>
    <scope>NUCLEOTIDE SEQUENCE [LARGE SCALE GENOMIC DNA]</scope>
    <source>
        <strain evidence="3">JCM 16924</strain>
    </source>
</reference>
<name>A0ABP7SDY2_9ACTN</name>
<proteinExistence type="predicted"/>